<evidence type="ECO:0000313" key="10">
    <source>
        <dbReference type="Proteomes" id="UP000466535"/>
    </source>
</evidence>
<dbReference type="Gene3D" id="3.30.565.10">
    <property type="entry name" value="Histidine kinase-like ATPase, C-terminal domain"/>
    <property type="match status" value="1"/>
</dbReference>
<dbReference type="SMART" id="SM00387">
    <property type="entry name" value="HATPase_c"/>
    <property type="match status" value="1"/>
</dbReference>
<dbReference type="PANTHER" id="PTHR44936:SF10">
    <property type="entry name" value="SENSOR PROTEIN RSTB"/>
    <property type="match status" value="1"/>
</dbReference>
<evidence type="ECO:0000256" key="6">
    <source>
        <dbReference type="ARBA" id="ARBA00022840"/>
    </source>
</evidence>
<accession>A0A6B0T2X0</accession>
<dbReference type="GO" id="GO:0005524">
    <property type="term" value="F:ATP binding"/>
    <property type="evidence" value="ECO:0007669"/>
    <property type="project" value="UniProtKB-KW"/>
</dbReference>
<dbReference type="RefSeq" id="WP_159764740.1">
    <property type="nucleotide sequence ID" value="NZ_WUUT01000005.1"/>
</dbReference>
<dbReference type="EC" id="2.7.13.3" evidence="2"/>
<dbReference type="AlphaFoldDB" id="A0A6B0T2X0"/>
<feature type="transmembrane region" description="Helical" evidence="7">
    <location>
        <begin position="109"/>
        <end position="129"/>
    </location>
</feature>
<keyword evidence="7" id="KW-1133">Transmembrane helix</keyword>
<feature type="transmembrane region" description="Helical" evidence="7">
    <location>
        <begin position="13"/>
        <end position="35"/>
    </location>
</feature>
<feature type="domain" description="Histidine kinase" evidence="8">
    <location>
        <begin position="163"/>
        <end position="360"/>
    </location>
</feature>
<evidence type="ECO:0000256" key="3">
    <source>
        <dbReference type="ARBA" id="ARBA00022679"/>
    </source>
</evidence>
<evidence type="ECO:0000256" key="1">
    <source>
        <dbReference type="ARBA" id="ARBA00000085"/>
    </source>
</evidence>
<feature type="transmembrane region" description="Helical" evidence="7">
    <location>
        <begin position="78"/>
        <end position="102"/>
    </location>
</feature>
<evidence type="ECO:0000313" key="9">
    <source>
        <dbReference type="EMBL" id="MXR52618.1"/>
    </source>
</evidence>
<dbReference type="EMBL" id="WUUT01000005">
    <property type="protein sequence ID" value="MXR52618.1"/>
    <property type="molecule type" value="Genomic_DNA"/>
</dbReference>
<dbReference type="PANTHER" id="PTHR44936">
    <property type="entry name" value="SENSOR PROTEIN CREC"/>
    <property type="match status" value="1"/>
</dbReference>
<keyword evidence="10" id="KW-1185">Reference proteome</keyword>
<feature type="transmembrane region" description="Helical" evidence="7">
    <location>
        <begin position="47"/>
        <end position="66"/>
    </location>
</feature>
<dbReference type="InterPro" id="IPR036890">
    <property type="entry name" value="HATPase_C_sf"/>
</dbReference>
<keyword evidence="6" id="KW-0067">ATP-binding</keyword>
<keyword evidence="7" id="KW-0472">Membrane</keyword>
<proteinExistence type="predicted"/>
<comment type="catalytic activity">
    <reaction evidence="1">
        <text>ATP + protein L-histidine = ADP + protein N-phospho-L-histidine.</text>
        <dbReference type="EC" id="2.7.13.3"/>
    </reaction>
</comment>
<keyword evidence="4" id="KW-0547">Nucleotide-binding</keyword>
<evidence type="ECO:0000256" key="2">
    <source>
        <dbReference type="ARBA" id="ARBA00012438"/>
    </source>
</evidence>
<keyword evidence="3" id="KW-0808">Transferase</keyword>
<evidence type="ECO:0000259" key="8">
    <source>
        <dbReference type="PROSITE" id="PS50109"/>
    </source>
</evidence>
<name>A0A6B0T2X0_9EURY</name>
<evidence type="ECO:0000256" key="4">
    <source>
        <dbReference type="ARBA" id="ARBA00022741"/>
    </source>
</evidence>
<evidence type="ECO:0000256" key="5">
    <source>
        <dbReference type="ARBA" id="ARBA00022777"/>
    </source>
</evidence>
<dbReference type="GO" id="GO:0004673">
    <property type="term" value="F:protein histidine kinase activity"/>
    <property type="evidence" value="ECO:0007669"/>
    <property type="project" value="UniProtKB-EC"/>
</dbReference>
<sequence length="370" mass="39466">MAERLRALLVGDYWRYTISLLGTLMLAVGLAAVLLDGRLSGEELRRVVGLVVFCLALIAAGARIALTVREFNQMGLVLGWMSLGVIVVSGMGLWAGVVLPAIDSTFDTALVFLSVLAAGALFGAVVGYYDVRVRGLITRASREQARREFLDEQQETLSSLNGILRHQILNDLSAIAGRAELLAAEKIDTEDGTESILAHCEHMESTVERVETLVDILTHAADPAEYDLGTALQNGRRVATASAPGLTVSGIEAVEATVRADELLHLAFAELFENSAVHGDGDVSVTVTETAETVTVEVHDGGAGIDLGRPFEPNTRGQESDGDGLGLYFAALIVDRYGGRIELQRAADPTTVLVELPVATVETRRGVDSE</sequence>
<organism evidence="9 10">
    <name type="scientific">Halovenus carboxidivorans</name>
    <dbReference type="NCBI Taxonomy" id="2692199"/>
    <lineage>
        <taxon>Archaea</taxon>
        <taxon>Methanobacteriati</taxon>
        <taxon>Methanobacteriota</taxon>
        <taxon>Stenosarchaea group</taxon>
        <taxon>Halobacteria</taxon>
        <taxon>Halobacteriales</taxon>
        <taxon>Haloarculaceae</taxon>
        <taxon>Halovenus</taxon>
    </lineage>
</organism>
<dbReference type="InterPro" id="IPR005467">
    <property type="entry name" value="His_kinase_dom"/>
</dbReference>
<dbReference type="Pfam" id="PF02518">
    <property type="entry name" value="HATPase_c"/>
    <property type="match status" value="1"/>
</dbReference>
<dbReference type="SUPFAM" id="SSF55874">
    <property type="entry name" value="ATPase domain of HSP90 chaperone/DNA topoisomerase II/histidine kinase"/>
    <property type="match status" value="1"/>
</dbReference>
<dbReference type="InterPro" id="IPR050980">
    <property type="entry name" value="2C_sensor_his_kinase"/>
</dbReference>
<reference evidence="9 10" key="1">
    <citation type="submission" date="2019-12" db="EMBL/GenBank/DDBJ databases">
        <title>Isolation and characterization of three novel carbon monoxide-oxidizing members of Halobacteria from salione crusts and soils.</title>
        <authorList>
            <person name="Myers M.R."/>
            <person name="King G.M."/>
        </authorList>
    </citation>
    <scope>NUCLEOTIDE SEQUENCE [LARGE SCALE GENOMIC DNA]</scope>
    <source>
        <strain evidence="9 10">WSH3</strain>
    </source>
</reference>
<gene>
    <name evidence="9" type="ORF">GRX03_13510</name>
</gene>
<protein>
    <recommendedName>
        <fullName evidence="2">histidine kinase</fullName>
        <ecNumber evidence="2">2.7.13.3</ecNumber>
    </recommendedName>
</protein>
<dbReference type="PROSITE" id="PS50109">
    <property type="entry name" value="HIS_KIN"/>
    <property type="match status" value="1"/>
</dbReference>
<dbReference type="InterPro" id="IPR003594">
    <property type="entry name" value="HATPase_dom"/>
</dbReference>
<keyword evidence="5" id="KW-0418">Kinase</keyword>
<dbReference type="Proteomes" id="UP000466535">
    <property type="component" value="Unassembled WGS sequence"/>
</dbReference>
<keyword evidence="7" id="KW-0812">Transmembrane</keyword>
<evidence type="ECO:0000256" key="7">
    <source>
        <dbReference type="SAM" id="Phobius"/>
    </source>
</evidence>
<comment type="caution">
    <text evidence="9">The sequence shown here is derived from an EMBL/GenBank/DDBJ whole genome shotgun (WGS) entry which is preliminary data.</text>
</comment>